<evidence type="ECO:0000313" key="2">
    <source>
        <dbReference type="Proteomes" id="UP000826212"/>
    </source>
</evidence>
<proteinExistence type="predicted"/>
<keyword evidence="2" id="KW-1185">Reference proteome</keyword>
<protein>
    <submittedName>
        <fullName evidence="1">Uncharacterized protein</fullName>
    </submittedName>
</protein>
<accession>A0AC61NN11</accession>
<dbReference type="Proteomes" id="UP000826212">
    <property type="component" value="Chromosome"/>
</dbReference>
<dbReference type="EMBL" id="CP081303">
    <property type="protein sequence ID" value="QZE13399.1"/>
    <property type="molecule type" value="Genomic_DNA"/>
</dbReference>
<name>A0AC61NN11_9BACT</name>
<sequence length="152" mass="18153">MKISNKISQKSIYGLFKGSMVVYILVTVMFLLFHKNEYLWWVGLFFISDISLFLYMEPDQIDVMVHEDGVEVNQKELFKKDIRRFNLNNKSISNIFIKNHLFGIKTILWFQLDGDFGRYYYINLSLFDNPSRDQIMNAFLQKLMNNNPNEEI</sequence>
<reference evidence="1" key="1">
    <citation type="submission" date="2021-08" db="EMBL/GenBank/DDBJ databases">
        <title>Novel anaerobic bacterium isolated from sea squirt in East Sea, Republic of Korea.</title>
        <authorList>
            <person name="Nguyen T.H."/>
            <person name="Li Z."/>
            <person name="Lee Y.-J."/>
            <person name="Ko J."/>
            <person name="Kim S.-G."/>
        </authorList>
    </citation>
    <scope>NUCLEOTIDE SEQUENCE</scope>
    <source>
        <strain evidence="1">KCTC 25031</strain>
    </source>
</reference>
<organism evidence="1 2">
    <name type="scientific">Halosquirtibacter laminarini</name>
    <dbReference type="NCBI Taxonomy" id="3374600"/>
    <lineage>
        <taxon>Bacteria</taxon>
        <taxon>Pseudomonadati</taxon>
        <taxon>Bacteroidota</taxon>
        <taxon>Bacteroidia</taxon>
        <taxon>Marinilabiliales</taxon>
        <taxon>Prolixibacteraceae</taxon>
        <taxon>Halosquirtibacter</taxon>
    </lineage>
</organism>
<gene>
    <name evidence="1" type="ORF">K4L44_12495</name>
</gene>
<evidence type="ECO:0000313" key="1">
    <source>
        <dbReference type="EMBL" id="QZE13399.1"/>
    </source>
</evidence>